<dbReference type="RefSeq" id="WP_006705558.1">
    <property type="nucleotide sequence ID" value="NZ_CAWLGB010000142.1"/>
</dbReference>
<name>E0WV17_9ENTR</name>
<reference evidence="2" key="1">
    <citation type="journal article" date="2009" name="Environ. Microbiol.">
        <title>Dynamics of genome evolution in facultative symbionts of aphids.</title>
        <authorList>
            <person name="Degnan P.H."/>
            <person name="Leonardo T.E."/>
            <person name="Cass B.N."/>
            <person name="Hurwitz B."/>
            <person name="Stern D."/>
            <person name="Gibbs R.A."/>
            <person name="Richards S."/>
            <person name="Moran N.A."/>
        </authorList>
    </citation>
    <scope>NUCLEOTIDE SEQUENCE [LARGE SCALE GENOMIC DNA]</scope>
    <source>
        <strain evidence="2">LSR1</strain>
    </source>
</reference>
<evidence type="ECO:0000256" key="1">
    <source>
        <dbReference type="ARBA" id="ARBA00022723"/>
    </source>
</evidence>
<dbReference type="AlphaFoldDB" id="E0WV17"/>
<proteinExistence type="predicted"/>
<keyword evidence="1" id="KW-0479">Metal-binding</keyword>
<feature type="non-terminal residue" evidence="2">
    <location>
        <position position="1"/>
    </location>
</feature>
<evidence type="ECO:0008006" key="4">
    <source>
        <dbReference type="Google" id="ProtNLM"/>
    </source>
</evidence>
<gene>
    <name evidence="2" type="ORF">REG_1932</name>
</gene>
<dbReference type="GO" id="GO:0046872">
    <property type="term" value="F:metal ion binding"/>
    <property type="evidence" value="ECO:0007669"/>
    <property type="project" value="UniProtKB-KW"/>
</dbReference>
<dbReference type="InterPro" id="IPR036412">
    <property type="entry name" value="HAD-like_sf"/>
</dbReference>
<evidence type="ECO:0000313" key="2">
    <source>
        <dbReference type="EMBL" id="EFL91147.1"/>
    </source>
</evidence>
<keyword evidence="3" id="KW-1185">Reference proteome</keyword>
<accession>E0WV17</accession>
<protein>
    <recommendedName>
        <fullName evidence="4">D,D-heptose 1,7-bisphosphate phosphatase</fullName>
    </recommendedName>
</protein>
<dbReference type="SUPFAM" id="SSF56784">
    <property type="entry name" value="HAD-like"/>
    <property type="match status" value="1"/>
</dbReference>
<evidence type="ECO:0000313" key="3">
    <source>
        <dbReference type="Proteomes" id="UP000005726"/>
    </source>
</evidence>
<dbReference type="HOGENOM" id="CLU_2946915_0_0_6"/>
<dbReference type="EMBL" id="GL379730">
    <property type="protein sequence ID" value="EFL91147.1"/>
    <property type="molecule type" value="Genomic_DNA"/>
</dbReference>
<dbReference type="Pfam" id="PF13242">
    <property type="entry name" value="Hydrolase_like"/>
    <property type="match status" value="1"/>
</dbReference>
<dbReference type="InterPro" id="IPR023214">
    <property type="entry name" value="HAD_sf"/>
</dbReference>
<dbReference type="Gene3D" id="3.40.50.1000">
    <property type="entry name" value="HAD superfamily/HAD-like"/>
    <property type="match status" value="1"/>
</dbReference>
<dbReference type="Proteomes" id="UP000005726">
    <property type="component" value="Unassembled WGS sequence"/>
</dbReference>
<organism evidence="2 3">
    <name type="scientific">Candidatus Regiella insecticola LSR1</name>
    <dbReference type="NCBI Taxonomy" id="663321"/>
    <lineage>
        <taxon>Bacteria</taxon>
        <taxon>Pseudomonadati</taxon>
        <taxon>Pseudomonadota</taxon>
        <taxon>Gammaproteobacteria</taxon>
        <taxon>Enterobacterales</taxon>
        <taxon>Enterobacteriaceae</taxon>
        <taxon>aphid secondary symbionts</taxon>
        <taxon>Candidatus Regiella</taxon>
    </lineage>
</organism>
<sequence>KKFSIDLANSMLIGDNISDIQAGSAAGVGKLFLLGSDHEEATSYGAIKIKNLAAAMAQL</sequence>